<protein>
    <submittedName>
        <fullName evidence="2">Uncharacterized protein</fullName>
    </submittedName>
</protein>
<comment type="caution">
    <text evidence="2">The sequence shown here is derived from an EMBL/GenBank/DDBJ whole genome shotgun (WGS) entry which is preliminary data.</text>
</comment>
<name>A0AAD3U0S4_9TREE</name>
<organism evidence="2 3">
    <name type="scientific">Cutaneotrichosporon spelunceum</name>
    <dbReference type="NCBI Taxonomy" id="1672016"/>
    <lineage>
        <taxon>Eukaryota</taxon>
        <taxon>Fungi</taxon>
        <taxon>Dikarya</taxon>
        <taxon>Basidiomycota</taxon>
        <taxon>Agaricomycotina</taxon>
        <taxon>Tremellomycetes</taxon>
        <taxon>Trichosporonales</taxon>
        <taxon>Trichosporonaceae</taxon>
        <taxon>Cutaneotrichosporon</taxon>
    </lineage>
</organism>
<sequence>MPSNGHSNGQSTARENPPGAPPPGRPLGPASPAYRLLLSADTYLTIVTHTLEEFREHNTPLTPPGAAMHPQEASDFARLLRSLEPTIVRLRNLFNSSTLDAVVEDALKNNYDPCAFLDVLAATVHNDMVLVDQYVMGHLEALLRYAREVAAWVGATHLQILFQEMHGPNGR</sequence>
<reference evidence="2" key="2">
    <citation type="submission" date="2023-06" db="EMBL/GenBank/DDBJ databases">
        <authorList>
            <person name="Kobayashi Y."/>
            <person name="Kayamori A."/>
            <person name="Aoki K."/>
            <person name="Shiwa Y."/>
            <person name="Fujita N."/>
            <person name="Sugita T."/>
            <person name="Iwasaki W."/>
            <person name="Tanaka N."/>
            <person name="Takashima M."/>
        </authorList>
    </citation>
    <scope>NUCLEOTIDE SEQUENCE</scope>
    <source>
        <strain evidence="2">HIS016</strain>
    </source>
</reference>
<dbReference type="EMBL" id="BTCM01000009">
    <property type="protein sequence ID" value="GMK59967.1"/>
    <property type="molecule type" value="Genomic_DNA"/>
</dbReference>
<dbReference type="Proteomes" id="UP001222932">
    <property type="component" value="Unassembled WGS sequence"/>
</dbReference>
<feature type="region of interest" description="Disordered" evidence="1">
    <location>
        <begin position="1"/>
        <end position="31"/>
    </location>
</feature>
<gene>
    <name evidence="2" type="ORF">CspeluHIS016_0901840</name>
</gene>
<feature type="compositionally biased region" description="Polar residues" evidence="1">
    <location>
        <begin position="1"/>
        <end position="14"/>
    </location>
</feature>
<accession>A0AAD3U0S4</accession>
<proteinExistence type="predicted"/>
<keyword evidence="3" id="KW-1185">Reference proteome</keyword>
<evidence type="ECO:0000256" key="1">
    <source>
        <dbReference type="SAM" id="MobiDB-lite"/>
    </source>
</evidence>
<evidence type="ECO:0000313" key="2">
    <source>
        <dbReference type="EMBL" id="GMK59967.1"/>
    </source>
</evidence>
<dbReference type="AlphaFoldDB" id="A0AAD3U0S4"/>
<evidence type="ECO:0000313" key="3">
    <source>
        <dbReference type="Proteomes" id="UP001222932"/>
    </source>
</evidence>
<reference evidence="2" key="1">
    <citation type="journal article" date="2023" name="BMC Genomics">
        <title>Chromosome-level genome assemblies of Cutaneotrichosporon spp. (Trichosporonales, Basidiomycota) reveal imbalanced evolution between nucleotide sequences and chromosome synteny.</title>
        <authorList>
            <person name="Kobayashi Y."/>
            <person name="Kayamori A."/>
            <person name="Aoki K."/>
            <person name="Shiwa Y."/>
            <person name="Matsutani M."/>
            <person name="Fujita N."/>
            <person name="Sugita T."/>
            <person name="Iwasaki W."/>
            <person name="Tanaka N."/>
            <person name="Takashima M."/>
        </authorList>
    </citation>
    <scope>NUCLEOTIDE SEQUENCE</scope>
    <source>
        <strain evidence="2">HIS016</strain>
    </source>
</reference>